<sequence>MIENRKHELYRQSIMKNVLKPLAVILTLFSLTGCGLKGPLYFPPADKTAPPPTKSVQPQSQSTTPEKNDRGISDGPSQVNY</sequence>
<evidence type="ECO:0000256" key="5">
    <source>
        <dbReference type="ARBA" id="ARBA00023237"/>
    </source>
</evidence>
<evidence type="ECO:0000256" key="9">
    <source>
        <dbReference type="SAM" id="MobiDB-lite"/>
    </source>
</evidence>
<dbReference type="PROSITE" id="PS51257">
    <property type="entry name" value="PROKAR_LIPOPROTEIN"/>
    <property type="match status" value="1"/>
</dbReference>
<accession>D4BE38</accession>
<keyword evidence="6" id="KW-0449">Lipoprotein</keyword>
<feature type="compositionally biased region" description="Polar residues" evidence="9">
    <location>
        <begin position="55"/>
        <end position="65"/>
    </location>
</feature>
<evidence type="ECO:0000256" key="3">
    <source>
        <dbReference type="ARBA" id="ARBA00023136"/>
    </source>
</evidence>
<keyword evidence="3 10" id="KW-0472">Membrane</keyword>
<evidence type="ECO:0000256" key="8">
    <source>
        <dbReference type="ARBA" id="ARBA00049730"/>
    </source>
</evidence>
<keyword evidence="5" id="KW-0998">Cell outer membrane</keyword>
<evidence type="ECO:0000313" key="12">
    <source>
        <dbReference type="Proteomes" id="UP000003880"/>
    </source>
</evidence>
<evidence type="ECO:0000256" key="1">
    <source>
        <dbReference type="ARBA" id="ARBA00004459"/>
    </source>
</evidence>
<feature type="region of interest" description="Disordered" evidence="9">
    <location>
        <begin position="40"/>
        <end position="81"/>
    </location>
</feature>
<comment type="subcellular location">
    <subcellularLocation>
        <location evidence="1">Cell outer membrane</location>
        <topology evidence="1">Lipid-anchor</topology>
    </subcellularLocation>
</comment>
<feature type="transmembrane region" description="Helical" evidence="10">
    <location>
        <begin position="21"/>
        <end position="42"/>
    </location>
</feature>
<evidence type="ECO:0000256" key="2">
    <source>
        <dbReference type="ARBA" id="ARBA00022729"/>
    </source>
</evidence>
<protein>
    <recommendedName>
        <fullName evidence="8">LPS-assembly lipoprotein LptM</fullName>
    </recommendedName>
</protein>
<gene>
    <name evidence="11" type="ORF">CIT292_08767</name>
</gene>
<dbReference type="NCBIfam" id="NF047847">
    <property type="entry name" value="SS_mature_LptM"/>
    <property type="match status" value="1"/>
</dbReference>
<evidence type="ECO:0000256" key="10">
    <source>
        <dbReference type="SAM" id="Phobius"/>
    </source>
</evidence>
<keyword evidence="10" id="KW-0812">Transmembrane</keyword>
<dbReference type="Proteomes" id="UP000003880">
    <property type="component" value="Unassembled WGS sequence"/>
</dbReference>
<dbReference type="eggNOG" id="COG5567">
    <property type="taxonomic scope" value="Bacteria"/>
</dbReference>
<dbReference type="EMBL" id="ABWL02000011">
    <property type="protein sequence ID" value="EFE07810.1"/>
    <property type="molecule type" value="Genomic_DNA"/>
</dbReference>
<comment type="caution">
    <text evidence="11">The sequence shown here is derived from an EMBL/GenBank/DDBJ whole genome shotgun (WGS) entry which is preliminary data.</text>
</comment>
<dbReference type="Pfam" id="PF13627">
    <property type="entry name" value="LptM_cons"/>
    <property type="match status" value="1"/>
</dbReference>
<name>D4BE38_9ENTR</name>
<proteinExistence type="inferred from homology"/>
<dbReference type="AlphaFoldDB" id="D4BE38"/>
<evidence type="ECO:0000256" key="4">
    <source>
        <dbReference type="ARBA" id="ARBA00023139"/>
    </source>
</evidence>
<evidence type="ECO:0000313" key="11">
    <source>
        <dbReference type="EMBL" id="EFE07810.1"/>
    </source>
</evidence>
<keyword evidence="2" id="KW-0732">Signal</keyword>
<dbReference type="HOGENOM" id="CLU_200497_0_0_6"/>
<evidence type="ECO:0000256" key="6">
    <source>
        <dbReference type="ARBA" id="ARBA00023288"/>
    </source>
</evidence>
<keyword evidence="10" id="KW-1133">Transmembrane helix</keyword>
<dbReference type="InterPro" id="IPR032831">
    <property type="entry name" value="LptM_cons"/>
</dbReference>
<dbReference type="GO" id="GO:0009279">
    <property type="term" value="C:cell outer membrane"/>
    <property type="evidence" value="ECO:0007669"/>
    <property type="project" value="UniProtKB-SubCell"/>
</dbReference>
<reference evidence="11 12" key="1">
    <citation type="submission" date="2010-02" db="EMBL/GenBank/DDBJ databases">
        <authorList>
            <person name="Weinstock G."/>
            <person name="Sodergren E."/>
            <person name="Clifton S."/>
            <person name="Fulton L."/>
            <person name="Fulton B."/>
            <person name="Courtney L."/>
            <person name="Fronick C."/>
            <person name="Harrison M."/>
            <person name="Strong C."/>
            <person name="Farmer C."/>
            <person name="Delahaunty K."/>
            <person name="Markovic C."/>
            <person name="Hall O."/>
            <person name="Minx P."/>
            <person name="Tomlinson C."/>
            <person name="Mitreva M."/>
            <person name="Nelson J."/>
            <person name="Hou S."/>
            <person name="Wollam A."/>
            <person name="Pepin K.H."/>
            <person name="Johnson M."/>
            <person name="Bhonagiri V."/>
            <person name="Zhang X."/>
            <person name="Suruliraj S."/>
            <person name="Warren W."/>
            <person name="Chinwalla A."/>
            <person name="Mardis E.R."/>
            <person name="Wilson R.K."/>
        </authorList>
    </citation>
    <scope>NUCLEOTIDE SEQUENCE [LARGE SCALE GENOMIC DNA]</scope>
    <source>
        <strain evidence="11 12">ATCC 29220</strain>
    </source>
</reference>
<organism evidence="11 12">
    <name type="scientific">Citrobacter youngae ATCC 29220</name>
    <dbReference type="NCBI Taxonomy" id="500640"/>
    <lineage>
        <taxon>Bacteria</taxon>
        <taxon>Pseudomonadati</taxon>
        <taxon>Pseudomonadota</taxon>
        <taxon>Gammaproteobacteria</taxon>
        <taxon>Enterobacterales</taxon>
        <taxon>Enterobacteriaceae</taxon>
        <taxon>Citrobacter</taxon>
        <taxon>Citrobacter freundii complex</taxon>
    </lineage>
</organism>
<comment type="similarity">
    <text evidence="7">Belongs to the LptM family.</text>
</comment>
<evidence type="ECO:0000256" key="7">
    <source>
        <dbReference type="ARBA" id="ARBA00049647"/>
    </source>
</evidence>
<keyword evidence="4" id="KW-0564">Palmitate</keyword>